<dbReference type="Ensembl" id="ENSOCUT00000009381.4">
    <property type="protein sequence ID" value="ENSOCUP00000008092.3"/>
    <property type="gene ID" value="ENSOCUG00000009385.4"/>
</dbReference>
<feature type="compositionally biased region" description="Basic residues" evidence="5">
    <location>
        <begin position="242"/>
        <end position="251"/>
    </location>
</feature>
<dbReference type="OMA" id="ACQEPKM"/>
<evidence type="ECO:0000313" key="9">
    <source>
        <dbReference type="Proteomes" id="UP000001811"/>
    </source>
</evidence>
<gene>
    <name evidence="8" type="primary">SIGLECL1</name>
</gene>
<evidence type="ECO:0000256" key="5">
    <source>
        <dbReference type="SAM" id="MobiDB-lite"/>
    </source>
</evidence>
<feature type="region of interest" description="Disordered" evidence="5">
    <location>
        <begin position="195"/>
        <end position="251"/>
    </location>
</feature>
<dbReference type="AlphaFoldDB" id="G1SX38"/>
<reference evidence="8 9" key="1">
    <citation type="journal article" date="2011" name="Nature">
        <title>A high-resolution map of human evolutionary constraint using 29 mammals.</title>
        <authorList>
            <person name="Lindblad-Toh K."/>
            <person name="Garber M."/>
            <person name="Zuk O."/>
            <person name="Lin M.F."/>
            <person name="Parker B.J."/>
            <person name="Washietl S."/>
            <person name="Kheradpour P."/>
            <person name="Ernst J."/>
            <person name="Jordan G."/>
            <person name="Mauceli E."/>
            <person name="Ward L.D."/>
            <person name="Lowe C.B."/>
            <person name="Holloway A.K."/>
            <person name="Clamp M."/>
            <person name="Gnerre S."/>
            <person name="Alfoldi J."/>
            <person name="Beal K."/>
            <person name="Chang J."/>
            <person name="Clawson H."/>
            <person name="Cuff J."/>
            <person name="Di Palma F."/>
            <person name="Fitzgerald S."/>
            <person name="Flicek P."/>
            <person name="Guttman M."/>
            <person name="Hubisz M.J."/>
            <person name="Jaffe D.B."/>
            <person name="Jungreis I."/>
            <person name="Kent W.J."/>
            <person name="Kostka D."/>
            <person name="Lara M."/>
            <person name="Martins A.L."/>
            <person name="Massingham T."/>
            <person name="Moltke I."/>
            <person name="Raney B.J."/>
            <person name="Rasmussen M.D."/>
            <person name="Robinson J."/>
            <person name="Stark A."/>
            <person name="Vilella A.J."/>
            <person name="Wen J."/>
            <person name="Xie X."/>
            <person name="Zody M.C."/>
            <person name="Baldwin J."/>
            <person name="Bloom T."/>
            <person name="Chin C.W."/>
            <person name="Heiman D."/>
            <person name="Nicol R."/>
            <person name="Nusbaum C."/>
            <person name="Young S."/>
            <person name="Wilkinson J."/>
            <person name="Worley K.C."/>
            <person name="Kovar C.L."/>
            <person name="Muzny D.M."/>
            <person name="Gibbs R.A."/>
            <person name="Cree A."/>
            <person name="Dihn H.H."/>
            <person name="Fowler G."/>
            <person name="Jhangiani S."/>
            <person name="Joshi V."/>
            <person name="Lee S."/>
            <person name="Lewis L.R."/>
            <person name="Nazareth L.V."/>
            <person name="Okwuonu G."/>
            <person name="Santibanez J."/>
            <person name="Warren W.C."/>
            <person name="Mardis E.R."/>
            <person name="Weinstock G.M."/>
            <person name="Wilson R.K."/>
            <person name="Delehaunty K."/>
            <person name="Dooling D."/>
            <person name="Fronik C."/>
            <person name="Fulton L."/>
            <person name="Fulton B."/>
            <person name="Graves T."/>
            <person name="Minx P."/>
            <person name="Sodergren E."/>
            <person name="Birney E."/>
            <person name="Margulies E.H."/>
            <person name="Herrero J."/>
            <person name="Green E.D."/>
            <person name="Haussler D."/>
            <person name="Siepel A."/>
            <person name="Goldman N."/>
            <person name="Pollard K.S."/>
            <person name="Pedersen J.S."/>
            <person name="Lander E.S."/>
            <person name="Kellis M."/>
        </authorList>
    </citation>
    <scope>NUCLEOTIDE SEQUENCE [LARGE SCALE GENOMIC DNA]</scope>
    <source>
        <strain evidence="9">Thorbecke</strain>
    </source>
</reference>
<evidence type="ECO:0000256" key="1">
    <source>
        <dbReference type="ARBA" id="ARBA00004167"/>
    </source>
</evidence>
<feature type="domain" description="Ig-like" evidence="7">
    <location>
        <begin position="42"/>
        <end position="137"/>
    </location>
</feature>
<dbReference type="GeneTree" id="ENSGT01150000286907"/>
<dbReference type="PANTHER" id="PTHR12035:SF113">
    <property type="entry name" value="RIKEN CDNA 4931406B18 GENE"/>
    <property type="match status" value="1"/>
</dbReference>
<evidence type="ECO:0000259" key="7">
    <source>
        <dbReference type="PROSITE" id="PS50835"/>
    </source>
</evidence>
<feature type="compositionally biased region" description="Basic and acidic residues" evidence="5">
    <location>
        <begin position="229"/>
        <end position="240"/>
    </location>
</feature>
<reference evidence="8" key="3">
    <citation type="submission" date="2025-09" db="UniProtKB">
        <authorList>
            <consortium name="Ensembl"/>
        </authorList>
    </citation>
    <scope>IDENTIFICATION</scope>
    <source>
        <strain evidence="8">Thorbecke</strain>
    </source>
</reference>
<dbReference type="GO" id="GO:0007155">
    <property type="term" value="P:cell adhesion"/>
    <property type="evidence" value="ECO:0007669"/>
    <property type="project" value="TreeGrafter"/>
</dbReference>
<evidence type="ECO:0000313" key="8">
    <source>
        <dbReference type="Ensembl" id="ENSOCUP00000008092.3"/>
    </source>
</evidence>
<keyword evidence="4 6" id="KW-0472">Membrane</keyword>
<sequence length="251" mass="27143">MITTKPGKSWMEGREAEGELSLDIQPRAGGDHSRHQPSSNAPDVLPEKAPARLVNSSCSLETTLQCSCSFHGIPTPSVQWWLRGAPVGVSGTDRGPQVTSSMLGPWANSTISLREEPETGTSLVCEGKNTNGIHALSILLMSGKSRLAPQVFLKGLLQGVVYGSLAVTLLFLCLLPVIAKHMRMKQTKNIAAIKAKGSPQLRAGQEPQRSLKPEETGKSTIAPTSESQLLEKQDKPEPLKPWKLHHAWSPH</sequence>
<dbReference type="PROSITE" id="PS50835">
    <property type="entry name" value="IG_LIKE"/>
    <property type="match status" value="1"/>
</dbReference>
<dbReference type="GO" id="GO:0033691">
    <property type="term" value="F:sialic acid binding"/>
    <property type="evidence" value="ECO:0007669"/>
    <property type="project" value="TreeGrafter"/>
</dbReference>
<keyword evidence="2 6" id="KW-0812">Transmembrane</keyword>
<evidence type="ECO:0000256" key="2">
    <source>
        <dbReference type="ARBA" id="ARBA00022692"/>
    </source>
</evidence>
<dbReference type="Bgee" id="ENSOCUG00000009385">
    <property type="expression patterns" value="Expressed in testis"/>
</dbReference>
<dbReference type="Proteomes" id="UP000001811">
    <property type="component" value="Unplaced"/>
</dbReference>
<accession>G1SX38</accession>
<dbReference type="PANTHER" id="PTHR12035">
    <property type="entry name" value="SIALIC ACID BINDING IMMUNOGLOBULIN-LIKE LECTIN"/>
    <property type="match status" value="1"/>
</dbReference>
<dbReference type="HOGENOM" id="CLU_096844_0_0_1"/>
<organism evidence="8 9">
    <name type="scientific">Oryctolagus cuniculus</name>
    <name type="common">Rabbit</name>
    <dbReference type="NCBI Taxonomy" id="9986"/>
    <lineage>
        <taxon>Eukaryota</taxon>
        <taxon>Metazoa</taxon>
        <taxon>Chordata</taxon>
        <taxon>Craniata</taxon>
        <taxon>Vertebrata</taxon>
        <taxon>Euteleostomi</taxon>
        <taxon>Mammalia</taxon>
        <taxon>Eutheria</taxon>
        <taxon>Euarchontoglires</taxon>
        <taxon>Glires</taxon>
        <taxon>Lagomorpha</taxon>
        <taxon>Leporidae</taxon>
        <taxon>Oryctolagus</taxon>
    </lineage>
</organism>
<dbReference type="STRING" id="9986.ENSOCUP00000008092"/>
<keyword evidence="3 6" id="KW-1133">Transmembrane helix</keyword>
<feature type="transmembrane region" description="Helical" evidence="6">
    <location>
        <begin position="159"/>
        <end position="179"/>
    </location>
</feature>
<dbReference type="GO" id="GO:0005886">
    <property type="term" value="C:plasma membrane"/>
    <property type="evidence" value="ECO:0007669"/>
    <property type="project" value="TreeGrafter"/>
</dbReference>
<dbReference type="InterPro" id="IPR051036">
    <property type="entry name" value="SIGLEC"/>
</dbReference>
<evidence type="ECO:0000256" key="3">
    <source>
        <dbReference type="ARBA" id="ARBA00022989"/>
    </source>
</evidence>
<protein>
    <submittedName>
        <fullName evidence="8">SIGLEC family like 1</fullName>
    </submittedName>
</protein>
<comment type="subcellular location">
    <subcellularLocation>
        <location evidence="1">Membrane</location>
        <topology evidence="1">Single-pass membrane protein</topology>
    </subcellularLocation>
</comment>
<reference evidence="8" key="2">
    <citation type="submission" date="2025-08" db="UniProtKB">
        <authorList>
            <consortium name="Ensembl"/>
        </authorList>
    </citation>
    <scope>IDENTIFICATION</scope>
    <source>
        <strain evidence="8">Thorbecke</strain>
    </source>
</reference>
<dbReference type="InParanoid" id="G1SX38"/>
<dbReference type="InterPro" id="IPR013783">
    <property type="entry name" value="Ig-like_fold"/>
</dbReference>
<dbReference type="Gene3D" id="2.60.40.10">
    <property type="entry name" value="Immunoglobulins"/>
    <property type="match status" value="1"/>
</dbReference>
<name>G1SX38_RABIT</name>
<keyword evidence="9" id="KW-1185">Reference proteome</keyword>
<feature type="compositionally biased region" description="Polar residues" evidence="5">
    <location>
        <begin position="218"/>
        <end position="228"/>
    </location>
</feature>
<proteinExistence type="predicted"/>
<dbReference type="PaxDb" id="9986-ENSOCUP00000008092"/>
<evidence type="ECO:0000256" key="4">
    <source>
        <dbReference type="ARBA" id="ARBA00023136"/>
    </source>
</evidence>
<dbReference type="InterPro" id="IPR007110">
    <property type="entry name" value="Ig-like_dom"/>
</dbReference>
<feature type="region of interest" description="Disordered" evidence="5">
    <location>
        <begin position="24"/>
        <end position="46"/>
    </location>
</feature>
<evidence type="ECO:0000256" key="6">
    <source>
        <dbReference type="SAM" id="Phobius"/>
    </source>
</evidence>
<dbReference type="eggNOG" id="ENOG502RWXE">
    <property type="taxonomic scope" value="Eukaryota"/>
</dbReference>